<keyword evidence="13" id="KW-1185">Reference proteome</keyword>
<evidence type="ECO:0000256" key="3">
    <source>
        <dbReference type="ARBA" id="ARBA00022605"/>
    </source>
</evidence>
<comment type="catalytic activity">
    <reaction evidence="9 10">
        <text>L-glutamine + H2O = L-glutamate + NH4(+)</text>
        <dbReference type="Rhea" id="RHEA:15889"/>
        <dbReference type="ChEBI" id="CHEBI:15377"/>
        <dbReference type="ChEBI" id="CHEBI:28938"/>
        <dbReference type="ChEBI" id="CHEBI:29985"/>
        <dbReference type="ChEBI" id="CHEBI:58359"/>
        <dbReference type="EC" id="3.5.1.2"/>
    </reaction>
</comment>
<dbReference type="HAMAP" id="MF_00278">
    <property type="entry name" value="HisH"/>
    <property type="match status" value="1"/>
</dbReference>
<keyword evidence="7 10" id="KW-0456">Lyase</keyword>
<dbReference type="GO" id="GO:0016829">
    <property type="term" value="F:lyase activity"/>
    <property type="evidence" value="ECO:0007669"/>
    <property type="project" value="UniProtKB-KW"/>
</dbReference>
<evidence type="ECO:0000256" key="7">
    <source>
        <dbReference type="ARBA" id="ARBA00023239"/>
    </source>
</evidence>
<dbReference type="InterPro" id="IPR010139">
    <property type="entry name" value="Imidazole-glycPsynth_HisH"/>
</dbReference>
<dbReference type="EMBL" id="JBJHQF010000011">
    <property type="protein sequence ID" value="MFK9004380.1"/>
    <property type="molecule type" value="Genomic_DNA"/>
</dbReference>
<dbReference type="CDD" id="cd01748">
    <property type="entry name" value="GATase1_IGP_Synthase"/>
    <property type="match status" value="1"/>
</dbReference>
<evidence type="ECO:0000256" key="5">
    <source>
        <dbReference type="ARBA" id="ARBA00022962"/>
    </source>
</evidence>
<dbReference type="PROSITE" id="PS51273">
    <property type="entry name" value="GATASE_TYPE_1"/>
    <property type="match status" value="1"/>
</dbReference>
<comment type="catalytic activity">
    <reaction evidence="8 10">
        <text>5-[(5-phospho-1-deoxy-D-ribulos-1-ylimino)methylamino]-1-(5-phospho-beta-D-ribosyl)imidazole-4-carboxamide + L-glutamine = D-erythro-1-(imidazol-4-yl)glycerol 3-phosphate + 5-amino-1-(5-phospho-beta-D-ribosyl)imidazole-4-carboxamide + L-glutamate + H(+)</text>
        <dbReference type="Rhea" id="RHEA:24793"/>
        <dbReference type="ChEBI" id="CHEBI:15378"/>
        <dbReference type="ChEBI" id="CHEBI:29985"/>
        <dbReference type="ChEBI" id="CHEBI:58278"/>
        <dbReference type="ChEBI" id="CHEBI:58359"/>
        <dbReference type="ChEBI" id="CHEBI:58475"/>
        <dbReference type="ChEBI" id="CHEBI:58525"/>
        <dbReference type="EC" id="4.3.2.10"/>
    </reaction>
</comment>
<name>A0ABW8QZK9_9PSED</name>
<evidence type="ECO:0000256" key="9">
    <source>
        <dbReference type="ARBA" id="ARBA00049534"/>
    </source>
</evidence>
<dbReference type="PANTHER" id="PTHR42701:SF1">
    <property type="entry name" value="IMIDAZOLE GLYCEROL PHOSPHATE SYNTHASE SUBUNIT HISH"/>
    <property type="match status" value="1"/>
</dbReference>
<dbReference type="EC" id="4.3.2.10" evidence="10"/>
<dbReference type="Pfam" id="PF00117">
    <property type="entry name" value="GATase"/>
    <property type="match status" value="1"/>
</dbReference>
<comment type="caution">
    <text evidence="12">The sequence shown here is derived from an EMBL/GenBank/DDBJ whole genome shotgun (WGS) entry which is preliminary data.</text>
</comment>
<evidence type="ECO:0000256" key="4">
    <source>
        <dbReference type="ARBA" id="ARBA00022801"/>
    </source>
</evidence>
<dbReference type="InterPro" id="IPR017926">
    <property type="entry name" value="GATASE"/>
</dbReference>
<evidence type="ECO:0000256" key="8">
    <source>
        <dbReference type="ARBA" id="ARBA00047838"/>
    </source>
</evidence>
<feature type="active site" evidence="10">
    <location>
        <position position="185"/>
    </location>
</feature>
<comment type="subcellular location">
    <subcellularLocation>
        <location evidence="10">Cytoplasm</location>
    </subcellularLocation>
</comment>
<dbReference type="PIRSF" id="PIRSF000495">
    <property type="entry name" value="Amidotransf_hisH"/>
    <property type="match status" value="1"/>
</dbReference>
<dbReference type="PANTHER" id="PTHR42701">
    <property type="entry name" value="IMIDAZOLE GLYCEROL PHOSPHATE SYNTHASE SUBUNIT HISH"/>
    <property type="match status" value="1"/>
</dbReference>
<gene>
    <name evidence="10 12" type="primary">hisH</name>
    <name evidence="12" type="ORF">ACJEBJ_09615</name>
</gene>
<feature type="domain" description="Glutamine amidotransferase" evidence="11">
    <location>
        <begin position="35"/>
        <end position="198"/>
    </location>
</feature>
<keyword evidence="3 10" id="KW-0028">Amino-acid biosynthesis</keyword>
<keyword evidence="5 10" id="KW-0315">Glutamine amidotransferase</keyword>
<evidence type="ECO:0000256" key="10">
    <source>
        <dbReference type="HAMAP-Rule" id="MF_00278"/>
    </source>
</evidence>
<dbReference type="SUPFAM" id="SSF52317">
    <property type="entry name" value="Class I glutamine amidotransferase-like"/>
    <property type="match status" value="1"/>
</dbReference>
<dbReference type="InterPro" id="IPR029062">
    <property type="entry name" value="Class_I_gatase-like"/>
</dbReference>
<evidence type="ECO:0000313" key="12">
    <source>
        <dbReference type="EMBL" id="MFK9004380.1"/>
    </source>
</evidence>
<evidence type="ECO:0000256" key="2">
    <source>
        <dbReference type="ARBA" id="ARBA00011152"/>
    </source>
</evidence>
<comment type="pathway">
    <text evidence="1 10">Amino-acid biosynthesis; L-histidine biosynthesis; L-histidine from 5-phospho-alpha-D-ribose 1-diphosphate: step 5/9.</text>
</comment>
<dbReference type="Gene3D" id="3.40.50.880">
    <property type="match status" value="1"/>
</dbReference>
<proteinExistence type="inferred from homology"/>
<keyword evidence="10" id="KW-0963">Cytoplasm</keyword>
<evidence type="ECO:0000259" key="11">
    <source>
        <dbReference type="Pfam" id="PF00117"/>
    </source>
</evidence>
<comment type="function">
    <text evidence="10">IGPS catalyzes the conversion of PRFAR and glutamine to IGP, AICAR and glutamate. The HisH subunit catalyzes the hydrolysis of glutamine to glutamate and ammonia as part of the synthesis of IGP and AICAR. The resulting ammonia molecule is channeled to the active site of HisF.</text>
</comment>
<keyword evidence="6 10" id="KW-0368">Histidine biosynthesis</keyword>
<evidence type="ECO:0000256" key="1">
    <source>
        <dbReference type="ARBA" id="ARBA00005091"/>
    </source>
</evidence>
<keyword evidence="4 10" id="KW-0378">Hydrolase</keyword>
<organism evidence="12 13">
    <name type="scientific">Pseudomonas pergaminensis</name>
    <dbReference type="NCBI Taxonomy" id="2853159"/>
    <lineage>
        <taxon>Bacteria</taxon>
        <taxon>Pseudomonadati</taxon>
        <taxon>Pseudomonadota</taxon>
        <taxon>Gammaproteobacteria</taxon>
        <taxon>Pseudomonadales</taxon>
        <taxon>Pseudomonadaceae</taxon>
        <taxon>Pseudomonas</taxon>
    </lineage>
</organism>
<accession>A0ABW8QZK9</accession>
<protein>
    <recommendedName>
        <fullName evidence="10">Imidazole glycerol phosphate synthase subunit HisH</fullName>
        <ecNumber evidence="10">4.3.2.10</ecNumber>
    </recommendedName>
    <alternativeName>
        <fullName evidence="10">IGP synthase glutaminase subunit</fullName>
        <ecNumber evidence="10">3.5.1.2</ecNumber>
    </alternativeName>
    <alternativeName>
        <fullName evidence="10">IGP synthase subunit HisH</fullName>
    </alternativeName>
    <alternativeName>
        <fullName evidence="10">ImGP synthase subunit HisH</fullName>
        <shortName evidence="10">IGPS subunit HisH</shortName>
    </alternativeName>
</protein>
<evidence type="ECO:0000256" key="6">
    <source>
        <dbReference type="ARBA" id="ARBA00023102"/>
    </source>
</evidence>
<dbReference type="NCBIfam" id="TIGR01855">
    <property type="entry name" value="IMP_synth_hisH"/>
    <property type="match status" value="1"/>
</dbReference>
<dbReference type="Proteomes" id="UP001623008">
    <property type="component" value="Unassembled WGS sequence"/>
</dbReference>
<evidence type="ECO:0000313" key="13">
    <source>
        <dbReference type="Proteomes" id="UP001623008"/>
    </source>
</evidence>
<dbReference type="RefSeq" id="WP_406597344.1">
    <property type="nucleotide sequence ID" value="NZ_JBJHQF010000011.1"/>
</dbReference>
<sequence>MIKVINYGLGNILSFINLYKRLNIECGVATSSRELEGATRIILPGVGSFDHAMDSLNQSGMRPALDELILEKKLPVLGICVGMQMLAGSSDEGQRPGLGWVPGSVRKFDLERVKQLPHMGWNDVDPVDAEGLFKGFGGSSKFYFLHSYYYECEQQAHVLATANYGADFTCAVKNNNVHGVQFHPEKSHQYGMSLLKNFSEL</sequence>
<reference evidence="12 13" key="1">
    <citation type="submission" date="2024-11" db="EMBL/GenBank/DDBJ databases">
        <authorList>
            <person name="Lucas J.A."/>
        </authorList>
    </citation>
    <scope>NUCLEOTIDE SEQUENCE [LARGE SCALE GENOMIC DNA]</scope>
    <source>
        <strain evidence="12 13">Z 7.15</strain>
    </source>
</reference>
<comment type="subunit">
    <text evidence="2 10">Heterodimer of HisH and HisF.</text>
</comment>
<dbReference type="EC" id="3.5.1.2" evidence="10"/>
<feature type="active site" evidence="10">
    <location>
        <position position="183"/>
    </location>
</feature>
<feature type="active site" description="Nucleophile" evidence="10">
    <location>
        <position position="80"/>
    </location>
</feature>